<dbReference type="Proteomes" id="UP000516134">
    <property type="component" value="Chromosome"/>
</dbReference>
<gene>
    <name evidence="2" type="ORF">H9L15_09990</name>
</gene>
<evidence type="ECO:0000313" key="2">
    <source>
        <dbReference type="EMBL" id="QNP42547.1"/>
    </source>
</evidence>
<keyword evidence="3" id="KW-1185">Reference proteome</keyword>
<dbReference type="Pfam" id="PF05036">
    <property type="entry name" value="SPOR"/>
    <property type="match status" value="1"/>
</dbReference>
<dbReference type="Pfam" id="PF14559">
    <property type="entry name" value="TPR_19"/>
    <property type="match status" value="1"/>
</dbReference>
<dbReference type="Gene3D" id="3.30.70.1070">
    <property type="entry name" value="Sporulation related repeat"/>
    <property type="match status" value="1"/>
</dbReference>
<evidence type="ECO:0000313" key="3">
    <source>
        <dbReference type="Proteomes" id="UP000516134"/>
    </source>
</evidence>
<reference evidence="2 3" key="1">
    <citation type="submission" date="2020-08" db="EMBL/GenBank/DDBJ databases">
        <title>Genome sequence of Sphingomonas daechungensis KACC 18115T.</title>
        <authorList>
            <person name="Hyun D.-W."/>
            <person name="Bae J.-W."/>
        </authorList>
    </citation>
    <scope>NUCLEOTIDE SEQUENCE [LARGE SCALE GENOMIC DNA]</scope>
    <source>
        <strain evidence="2 3">KACC 18115</strain>
    </source>
</reference>
<accession>A0ABX6SY82</accession>
<dbReference type="InterPro" id="IPR007730">
    <property type="entry name" value="SPOR-like_dom"/>
</dbReference>
<dbReference type="SUPFAM" id="SSF48452">
    <property type="entry name" value="TPR-like"/>
    <property type="match status" value="1"/>
</dbReference>
<dbReference type="InterPro" id="IPR019734">
    <property type="entry name" value="TPR_rpt"/>
</dbReference>
<dbReference type="EMBL" id="CP060780">
    <property type="protein sequence ID" value="QNP42547.1"/>
    <property type="molecule type" value="Genomic_DNA"/>
</dbReference>
<proteinExistence type="predicted"/>
<dbReference type="SUPFAM" id="SSF110997">
    <property type="entry name" value="Sporulation related repeat"/>
    <property type="match status" value="1"/>
</dbReference>
<organism evidence="2 3">
    <name type="scientific">Sphingomonas daechungensis</name>
    <dbReference type="NCBI Taxonomy" id="1176646"/>
    <lineage>
        <taxon>Bacteria</taxon>
        <taxon>Pseudomonadati</taxon>
        <taxon>Pseudomonadota</taxon>
        <taxon>Alphaproteobacteria</taxon>
        <taxon>Sphingomonadales</taxon>
        <taxon>Sphingomonadaceae</taxon>
        <taxon>Sphingomonas</taxon>
    </lineage>
</organism>
<feature type="domain" description="SPOR" evidence="1">
    <location>
        <begin position="320"/>
        <end position="404"/>
    </location>
</feature>
<dbReference type="InterPro" id="IPR036680">
    <property type="entry name" value="SPOR-like_sf"/>
</dbReference>
<dbReference type="PROSITE" id="PS51724">
    <property type="entry name" value="SPOR"/>
    <property type="match status" value="1"/>
</dbReference>
<dbReference type="Gene3D" id="1.25.40.10">
    <property type="entry name" value="Tetratricopeptide repeat domain"/>
    <property type="match status" value="1"/>
</dbReference>
<protein>
    <submittedName>
        <fullName evidence="2">Tetratricopeptide repeat protein</fullName>
    </submittedName>
</protein>
<dbReference type="RefSeq" id="WP_187713979.1">
    <property type="nucleotide sequence ID" value="NZ_CP060780.1"/>
</dbReference>
<sequence length="414" mass="42350">MSRSAQVSKGKANMAYALRAQMAIDSNDYASAVGLAESAVEASPQDANVRGLLGNAYFGAGRFASAEAAYGDSLSLAAMQPSVILKRALVQIAQGKNDEAISLLQQSQSIVDPADYGLALALAGRSADAVQILDVAARANGADARVRQNLALALGLSGDWNNARIVASQDLPADQVDARVQQWMSLAKPAHAYDQVAALTGVTPSVVGDPGQPVRLALNGSSNTRVAQAAAAPAPVQVAEAAPVPNAPYYSTPVSQPDELAPAPAPAPVVEQREAIAVAAAVSPEAPAAFAMMSSNFAPKAKPAKAKKAAAPARPALASASGKSKAVVQIGAYSSEARVSAAWAQLSKKYPGLRKYSPMVARFDGPKGTVWRLSIRGFGSQSEAASSCSALRGKGGTCFVRGVAGDSPVQFASR</sequence>
<dbReference type="InterPro" id="IPR011990">
    <property type="entry name" value="TPR-like_helical_dom_sf"/>
</dbReference>
<dbReference type="SMART" id="SM00028">
    <property type="entry name" value="TPR"/>
    <property type="match status" value="4"/>
</dbReference>
<name>A0ABX6SY82_9SPHN</name>
<evidence type="ECO:0000259" key="1">
    <source>
        <dbReference type="PROSITE" id="PS51724"/>
    </source>
</evidence>